<name>A0A556AIS3_9BURK</name>
<organism evidence="2 3">
    <name type="scientific">Verticiella sediminum</name>
    <dbReference type="NCBI Taxonomy" id="1247510"/>
    <lineage>
        <taxon>Bacteria</taxon>
        <taxon>Pseudomonadati</taxon>
        <taxon>Pseudomonadota</taxon>
        <taxon>Betaproteobacteria</taxon>
        <taxon>Burkholderiales</taxon>
        <taxon>Alcaligenaceae</taxon>
        <taxon>Verticiella</taxon>
    </lineage>
</organism>
<comment type="caution">
    <text evidence="2">The sequence shown here is derived from an EMBL/GenBank/DDBJ whole genome shotgun (WGS) entry which is preliminary data.</text>
</comment>
<dbReference type="PANTHER" id="PTHR43123">
    <property type="entry name" value="POLYSACCHARIDE DEACETYLASE-RELATED"/>
    <property type="match status" value="1"/>
</dbReference>
<dbReference type="InterPro" id="IPR002509">
    <property type="entry name" value="NODB_dom"/>
</dbReference>
<dbReference type="Gene3D" id="3.20.20.370">
    <property type="entry name" value="Glycoside hydrolase/deacetylase"/>
    <property type="match status" value="1"/>
</dbReference>
<feature type="domain" description="NodB homology" evidence="1">
    <location>
        <begin position="71"/>
        <end position="288"/>
    </location>
</feature>
<dbReference type="Proteomes" id="UP000318405">
    <property type="component" value="Unassembled WGS sequence"/>
</dbReference>
<dbReference type="GO" id="GO:0016810">
    <property type="term" value="F:hydrolase activity, acting on carbon-nitrogen (but not peptide) bonds"/>
    <property type="evidence" value="ECO:0007669"/>
    <property type="project" value="InterPro"/>
</dbReference>
<evidence type="ECO:0000259" key="1">
    <source>
        <dbReference type="PROSITE" id="PS51677"/>
    </source>
</evidence>
<keyword evidence="3" id="KW-1185">Reference proteome</keyword>
<sequence length="319" mass="35881">MSESLQESAALLRDVVGYEGDPPQAAWPGRARIAISVVVNYEEGAERSIADGDETREPGGPTEKPLTFRDLGVETHFEYGSRAGFWRLLDVLEEAGITATFSACAVALERNPDAAREIRRRGHEVMGHGWRWEDVTSMAPDEERDRIRKAVASLASTTGERPAGWLCRRGPSEHTRRLLVEAGGFVYDSDAYNDDLPYFTLVNDHRHLVIPYSMANDDSKYDWGAFGSPVHFETHLKSGFDWLYKEGASRPRLMTVGLRPRISGHPARAQALANFIAYAKSFPDVWFARRIDIAHHWIAHHPDTVLPKTRYARLDPTAR</sequence>
<protein>
    <submittedName>
        <fullName evidence="2">Polysaccharide deacetylase family protein</fullName>
    </submittedName>
</protein>
<gene>
    <name evidence="2" type="ORF">FOZ76_15455</name>
</gene>
<proteinExistence type="predicted"/>
<dbReference type="EMBL" id="VLTJ01000029">
    <property type="protein sequence ID" value="TSH92798.1"/>
    <property type="molecule type" value="Genomic_DNA"/>
</dbReference>
<dbReference type="Pfam" id="PF01522">
    <property type="entry name" value="Polysacc_deac_1"/>
    <property type="match status" value="1"/>
</dbReference>
<reference evidence="2 3" key="1">
    <citation type="submission" date="2019-07" db="EMBL/GenBank/DDBJ databases">
        <title>Qingshengfaniella alkalisoli gen. nov., sp. nov., isolated from saline soil.</title>
        <authorList>
            <person name="Xu L."/>
            <person name="Huang X.-X."/>
            <person name="Sun J.-Q."/>
        </authorList>
    </citation>
    <scope>NUCLEOTIDE SEQUENCE [LARGE SCALE GENOMIC DNA]</scope>
    <source>
        <strain evidence="2 3">DSM 27279</strain>
    </source>
</reference>
<dbReference type="InterPro" id="IPR011330">
    <property type="entry name" value="Glyco_hydro/deAcase_b/a-brl"/>
</dbReference>
<dbReference type="PANTHER" id="PTHR43123:SF1">
    <property type="entry name" value="POLYSACCHARIDE DEACETYLASE-RELATED"/>
    <property type="match status" value="1"/>
</dbReference>
<dbReference type="RefSeq" id="WP_143949164.1">
    <property type="nucleotide sequence ID" value="NZ_BAABMB010000001.1"/>
</dbReference>
<dbReference type="SUPFAM" id="SSF88713">
    <property type="entry name" value="Glycoside hydrolase/deacetylase"/>
    <property type="match status" value="1"/>
</dbReference>
<evidence type="ECO:0000313" key="3">
    <source>
        <dbReference type="Proteomes" id="UP000318405"/>
    </source>
</evidence>
<dbReference type="AlphaFoldDB" id="A0A556AIS3"/>
<evidence type="ECO:0000313" key="2">
    <source>
        <dbReference type="EMBL" id="TSH92798.1"/>
    </source>
</evidence>
<dbReference type="PROSITE" id="PS51677">
    <property type="entry name" value="NODB"/>
    <property type="match status" value="1"/>
</dbReference>
<dbReference type="GO" id="GO:0005975">
    <property type="term" value="P:carbohydrate metabolic process"/>
    <property type="evidence" value="ECO:0007669"/>
    <property type="project" value="InterPro"/>
</dbReference>
<dbReference type="OrthoDB" id="9787041at2"/>
<accession>A0A556AIS3</accession>